<name>A0A6I4W026_9BACL</name>
<proteinExistence type="predicted"/>
<keyword evidence="2" id="KW-1185">Reference proteome</keyword>
<dbReference type="EMBL" id="WUUL01000013">
    <property type="protein sequence ID" value="MXQ55316.1"/>
    <property type="molecule type" value="Genomic_DNA"/>
</dbReference>
<protein>
    <submittedName>
        <fullName evidence="1">Uncharacterized protein</fullName>
    </submittedName>
</protein>
<dbReference type="AlphaFoldDB" id="A0A6I4W026"/>
<accession>A0A6I4W026</accession>
<evidence type="ECO:0000313" key="1">
    <source>
        <dbReference type="EMBL" id="MXQ55316.1"/>
    </source>
</evidence>
<organism evidence="1 2">
    <name type="scientific">Shimazuella alba</name>
    <dbReference type="NCBI Taxonomy" id="2690964"/>
    <lineage>
        <taxon>Bacteria</taxon>
        <taxon>Bacillati</taxon>
        <taxon>Bacillota</taxon>
        <taxon>Bacilli</taxon>
        <taxon>Bacillales</taxon>
        <taxon>Thermoactinomycetaceae</taxon>
        <taxon>Shimazuella</taxon>
    </lineage>
</organism>
<sequence>MYKLFKLTRSNRFADYLKRYVSQDKSTKPFLQSDLAYLGNITPKEEKEIAQRLEIFFTRLASKASNWKMARRAFSNEIFIPETYFKFARSFAFRKSGPLPNHVTEHLHKRGYTDQDLKECIGLAAIPAVCMTDDEFQRVKKFRLECPVPEVGFRIMRVEDRDRYLTGEFHSICGFWTDHMHYDGAASDKLIYDLLRLDYPKSDYRAHEKKFYAIRFALKHAPLKGQIPFMNRIKINEYGEISSHNTPGNPLTANGFTATREPLLVPEYKATAFQPIPLIEEQTCLGYLDKHGKFHEEFMFYKGKWIIKKQYEKQKESEKSISVLKVRISDPPKRPHENSLVMDR</sequence>
<dbReference type="Proteomes" id="UP000430692">
    <property type="component" value="Unassembled WGS sequence"/>
</dbReference>
<gene>
    <name evidence="1" type="ORF">GSM42_16655</name>
</gene>
<comment type="caution">
    <text evidence="1">The sequence shown here is derived from an EMBL/GenBank/DDBJ whole genome shotgun (WGS) entry which is preliminary data.</text>
</comment>
<dbReference type="RefSeq" id="WP_237446675.1">
    <property type="nucleotide sequence ID" value="NZ_WUUL01000013.1"/>
</dbReference>
<evidence type="ECO:0000313" key="2">
    <source>
        <dbReference type="Proteomes" id="UP000430692"/>
    </source>
</evidence>
<reference evidence="1 2" key="1">
    <citation type="submission" date="2019-12" db="EMBL/GenBank/DDBJ databases">
        <title>Whole-genome analyses of novel actinobacteria.</title>
        <authorList>
            <person name="Sahin N."/>
            <person name="Saygin H."/>
        </authorList>
    </citation>
    <scope>NUCLEOTIDE SEQUENCE [LARGE SCALE GENOMIC DNA]</scope>
    <source>
        <strain evidence="1 2">KC615</strain>
    </source>
</reference>